<proteinExistence type="predicted"/>
<dbReference type="EMBL" id="JBDPZD010000005">
    <property type="protein sequence ID" value="MEO3693122.1"/>
    <property type="molecule type" value="Genomic_DNA"/>
</dbReference>
<accession>A0ABV0G5W5</accession>
<feature type="region of interest" description="Disordered" evidence="1">
    <location>
        <begin position="176"/>
        <end position="200"/>
    </location>
</feature>
<protein>
    <submittedName>
        <fullName evidence="2">Uncharacterized protein</fullName>
    </submittedName>
</protein>
<evidence type="ECO:0000313" key="3">
    <source>
        <dbReference type="Proteomes" id="UP001495147"/>
    </source>
</evidence>
<dbReference type="RefSeq" id="WP_347705935.1">
    <property type="nucleotide sequence ID" value="NZ_JBDPZD010000005.1"/>
</dbReference>
<sequence>MPHQRPRYGFTAEGLARWHRRWGVGLRVALAVGGTLLSLRLNGPLFPLVVGLLWGRALLPELRQLAAWAYQAIKGAALRDIEGRHFNFRGQTVRVHDDPEDGCRWVVLADIERCLGEPLGRLQREAKRQDSLREFGSQACVRDAALLDHLTQHRTNPRAVPLHRWVQREIWFPARGRNANGGAGSRQHPRMGFDRPSSTQ</sequence>
<dbReference type="Proteomes" id="UP001495147">
    <property type="component" value="Unassembled WGS sequence"/>
</dbReference>
<name>A0ABV0G5W5_9BURK</name>
<organism evidence="2 3">
    <name type="scientific">Roseateles paludis</name>
    <dbReference type="NCBI Taxonomy" id="3145238"/>
    <lineage>
        <taxon>Bacteria</taxon>
        <taxon>Pseudomonadati</taxon>
        <taxon>Pseudomonadota</taxon>
        <taxon>Betaproteobacteria</taxon>
        <taxon>Burkholderiales</taxon>
        <taxon>Sphaerotilaceae</taxon>
        <taxon>Roseateles</taxon>
    </lineage>
</organism>
<evidence type="ECO:0000313" key="2">
    <source>
        <dbReference type="EMBL" id="MEO3693122.1"/>
    </source>
</evidence>
<evidence type="ECO:0000256" key="1">
    <source>
        <dbReference type="SAM" id="MobiDB-lite"/>
    </source>
</evidence>
<gene>
    <name evidence="2" type="ORF">ABDJ85_16750</name>
</gene>
<reference evidence="2 3" key="1">
    <citation type="submission" date="2024-05" db="EMBL/GenBank/DDBJ databases">
        <title>Roseateles sp. DJS-2-20 16S ribosomal RNA gene Genome sequencing and assembly.</title>
        <authorList>
            <person name="Woo H."/>
        </authorList>
    </citation>
    <scope>NUCLEOTIDE SEQUENCE [LARGE SCALE GENOMIC DNA]</scope>
    <source>
        <strain evidence="2 3">DJS-2-20</strain>
    </source>
</reference>
<keyword evidence="3" id="KW-1185">Reference proteome</keyword>
<comment type="caution">
    <text evidence="2">The sequence shown here is derived from an EMBL/GenBank/DDBJ whole genome shotgun (WGS) entry which is preliminary data.</text>
</comment>